<proteinExistence type="predicted"/>
<dbReference type="SMART" id="SM00862">
    <property type="entry name" value="Trans_reg_C"/>
    <property type="match status" value="1"/>
</dbReference>
<feature type="domain" description="OmpR/PhoB-type" evidence="3">
    <location>
        <begin position="127"/>
        <end position="223"/>
    </location>
</feature>
<dbReference type="Pfam" id="PF21695">
    <property type="entry name" value="GlnR_1st"/>
    <property type="match status" value="1"/>
</dbReference>
<evidence type="ECO:0000313" key="4">
    <source>
        <dbReference type="EMBL" id="QXT62376.1"/>
    </source>
</evidence>
<dbReference type="PANTHER" id="PTHR48111">
    <property type="entry name" value="REGULATOR OF RPOS"/>
    <property type="match status" value="1"/>
</dbReference>
<dbReference type="EMBL" id="CP079216">
    <property type="protein sequence ID" value="QXT62376.1"/>
    <property type="molecule type" value="Genomic_DNA"/>
</dbReference>
<dbReference type="Pfam" id="PF00486">
    <property type="entry name" value="Trans_reg_C"/>
    <property type="match status" value="1"/>
</dbReference>
<feature type="DNA-binding region" description="OmpR/PhoB-type" evidence="2">
    <location>
        <begin position="127"/>
        <end position="223"/>
    </location>
</feature>
<dbReference type="PANTHER" id="PTHR48111:SF16">
    <property type="entry name" value="TRANSCRIPTIONAL REGULATORY PROTEIN GLNR"/>
    <property type="match status" value="1"/>
</dbReference>
<dbReference type="PROSITE" id="PS51755">
    <property type="entry name" value="OMPR_PHOB"/>
    <property type="match status" value="1"/>
</dbReference>
<dbReference type="Proteomes" id="UP000824504">
    <property type="component" value="Chromosome"/>
</dbReference>
<accession>A0ABX8SG92</accession>
<dbReference type="InterPro" id="IPR049170">
    <property type="entry name" value="GlnR_N"/>
</dbReference>
<organism evidence="4 5">
    <name type="scientific">Tessaracoccus palaemonis</name>
    <dbReference type="NCBI Taxonomy" id="2829499"/>
    <lineage>
        <taxon>Bacteria</taxon>
        <taxon>Bacillati</taxon>
        <taxon>Actinomycetota</taxon>
        <taxon>Actinomycetes</taxon>
        <taxon>Propionibacteriales</taxon>
        <taxon>Propionibacteriaceae</taxon>
        <taxon>Tessaracoccus</taxon>
    </lineage>
</organism>
<reference evidence="4 5" key="1">
    <citation type="submission" date="2021-07" db="EMBL/GenBank/DDBJ databases">
        <title>complete genome sequencing of Tessaracoccus sp.J1M15.</title>
        <authorList>
            <person name="Bae J.-W."/>
            <person name="Kim D.-y."/>
        </authorList>
    </citation>
    <scope>NUCLEOTIDE SEQUENCE [LARGE SCALE GENOMIC DNA]</scope>
    <source>
        <strain evidence="4 5">J1M15</strain>
    </source>
</reference>
<gene>
    <name evidence="4" type="ORF">KDB89_11540</name>
</gene>
<keyword evidence="1 2" id="KW-0238">DNA-binding</keyword>
<evidence type="ECO:0000259" key="3">
    <source>
        <dbReference type="PROSITE" id="PS51755"/>
    </source>
</evidence>
<keyword evidence="5" id="KW-1185">Reference proteome</keyword>
<evidence type="ECO:0000256" key="1">
    <source>
        <dbReference type="ARBA" id="ARBA00023125"/>
    </source>
</evidence>
<dbReference type="CDD" id="cd00383">
    <property type="entry name" value="trans_reg_C"/>
    <property type="match status" value="1"/>
</dbReference>
<protein>
    <submittedName>
        <fullName evidence="4">Response regulator transcription factor</fullName>
    </submittedName>
</protein>
<evidence type="ECO:0000313" key="5">
    <source>
        <dbReference type="Proteomes" id="UP000824504"/>
    </source>
</evidence>
<evidence type="ECO:0000256" key="2">
    <source>
        <dbReference type="PROSITE-ProRule" id="PRU01091"/>
    </source>
</evidence>
<dbReference type="InterPro" id="IPR039420">
    <property type="entry name" value="WalR-like"/>
</dbReference>
<sequence>MRADPQSGRRREVGLSAVLFVSASEPPDELRLLSHQVNQAASASKALLEAENADVVVVDARTDLAGARSTCQTLSRGGNTPILLLVAVSGLAVLSPEWGFTDFMAVGAEPAELDARLRILARAAVDPDVLVIGPIRVDGAAYSASLDGAPLDLTYTEFELLRYLMQHPGRVLSRETLVSQVWGYDYYGGTRTVDVHVRRLRAKLGQYDHYIGTVRNVGYRFASAREVNRAG</sequence>
<name>A0ABX8SG92_9ACTN</name>
<dbReference type="InterPro" id="IPR001867">
    <property type="entry name" value="OmpR/PhoB-type_DNA-bd"/>
</dbReference>